<evidence type="ECO:0000256" key="1">
    <source>
        <dbReference type="ARBA" id="ARBA00004713"/>
    </source>
</evidence>
<keyword evidence="4 7" id="KW-0808">Transferase</keyword>
<feature type="transmembrane region" description="Helical" evidence="7">
    <location>
        <begin position="6"/>
        <end position="28"/>
    </location>
</feature>
<dbReference type="PANTHER" id="PTHR42755">
    <property type="entry name" value="3-DEOXY-MANNO-OCTULOSONATE CYTIDYLYLTRANSFERASE"/>
    <property type="match status" value="1"/>
</dbReference>
<evidence type="ECO:0000256" key="6">
    <source>
        <dbReference type="ARBA" id="ARBA00049183"/>
    </source>
</evidence>
<keyword evidence="7" id="KW-0812">Transmembrane</keyword>
<dbReference type="EC" id="2.4.99.12" evidence="2 7"/>
<dbReference type="InterPro" id="IPR007507">
    <property type="entry name" value="Glycos_transf_N"/>
</dbReference>
<evidence type="ECO:0000256" key="7">
    <source>
        <dbReference type="RuleBase" id="RU365103"/>
    </source>
</evidence>
<comment type="function">
    <text evidence="7">Involved in lipopolysaccharide (LPS) biosynthesis. Catalyzes the transfer of 3-deoxy-D-manno-octulosonate (Kdo) residue(s) from CMP-Kdo to lipid IV(A), the tetraacyldisaccharide-1,4'-bisphosphate precursor of lipid A.</text>
</comment>
<dbReference type="Proteomes" id="UP001210261">
    <property type="component" value="Unassembled WGS sequence"/>
</dbReference>
<dbReference type="InterPro" id="IPR039901">
    <property type="entry name" value="Kdotransferase"/>
</dbReference>
<evidence type="ECO:0000256" key="4">
    <source>
        <dbReference type="ARBA" id="ARBA00022679"/>
    </source>
</evidence>
<dbReference type="Gene3D" id="3.40.50.2000">
    <property type="entry name" value="Glycogen Phosphorylase B"/>
    <property type="match status" value="1"/>
</dbReference>
<keyword evidence="7" id="KW-1003">Cell membrane</keyword>
<comment type="pathway">
    <text evidence="1 7">Bacterial outer membrane biogenesis; LPS core biosynthesis.</text>
</comment>
<dbReference type="RefSeq" id="WP_271020717.1">
    <property type="nucleotide sequence ID" value="NZ_JAQHXR010000001.1"/>
</dbReference>
<comment type="catalytic activity">
    <reaction evidence="6 7">
        <text>lipid IVA (E. coli) + CMP-3-deoxy-beta-D-manno-octulosonate = alpha-Kdo-(2-&gt;6)-lipid IVA (E. coli) + CMP + H(+)</text>
        <dbReference type="Rhea" id="RHEA:28066"/>
        <dbReference type="ChEBI" id="CHEBI:15378"/>
        <dbReference type="ChEBI" id="CHEBI:58603"/>
        <dbReference type="ChEBI" id="CHEBI:60364"/>
        <dbReference type="ChEBI" id="CHEBI:60377"/>
        <dbReference type="ChEBI" id="CHEBI:85987"/>
        <dbReference type="EC" id="2.4.99.12"/>
    </reaction>
</comment>
<evidence type="ECO:0000256" key="2">
    <source>
        <dbReference type="ARBA" id="ARBA00012621"/>
    </source>
</evidence>
<dbReference type="EMBL" id="JAQHXR010000001">
    <property type="protein sequence ID" value="MDA3968425.1"/>
    <property type="molecule type" value="Genomic_DNA"/>
</dbReference>
<comment type="similarity">
    <text evidence="7">Belongs to the glycosyltransferase group 1 family.</text>
</comment>
<evidence type="ECO:0000313" key="10">
    <source>
        <dbReference type="Proteomes" id="UP001210261"/>
    </source>
</evidence>
<evidence type="ECO:0000313" key="9">
    <source>
        <dbReference type="EMBL" id="MDA3968425.1"/>
    </source>
</evidence>
<keyword evidence="7" id="KW-0448">Lipopolysaccharide biosynthesis</keyword>
<keyword evidence="7" id="KW-1133">Transmembrane helix</keyword>
<protein>
    <recommendedName>
        <fullName evidence="3 7">3-deoxy-D-manno-octulosonic acid transferase</fullName>
        <shortName evidence="7">Kdo transferase</shortName>
        <ecNumber evidence="2 7">2.4.99.12</ecNumber>
    </recommendedName>
    <alternativeName>
        <fullName evidence="5 7">Lipid IV(A) 3-deoxy-D-manno-octulosonic acid transferase</fullName>
    </alternativeName>
</protein>
<keyword evidence="10" id="KW-1185">Reference proteome</keyword>
<dbReference type="Gene3D" id="3.40.50.11720">
    <property type="entry name" value="3-Deoxy-D-manno-octulosonic-acid transferase, N-terminal domain"/>
    <property type="match status" value="1"/>
</dbReference>
<reference evidence="9 10" key="1">
    <citation type="submission" date="2023-01" db="EMBL/GenBank/DDBJ databases">
        <title>Description of Helicobacter ibis sp. nov. isolated from faecal droppings of black-faced ibis (Theristicus melanopis).</title>
        <authorList>
            <person name="Lopez-Cantillo M."/>
            <person name="Vidal-Veuthey B."/>
            <person name="Mella A."/>
            <person name="De La Haba R."/>
            <person name="Collado L."/>
        </authorList>
    </citation>
    <scope>NUCLEOTIDE SEQUENCE [LARGE SCALE GENOMIC DNA]</scope>
    <source>
        <strain evidence="9 10">A82</strain>
    </source>
</reference>
<name>A0ABT4VE51_9HELI</name>
<evidence type="ECO:0000256" key="3">
    <source>
        <dbReference type="ARBA" id="ARBA00019077"/>
    </source>
</evidence>
<proteinExistence type="inferred from homology"/>
<accession>A0ABT4VE51</accession>
<dbReference type="NCBIfam" id="NF004389">
    <property type="entry name" value="PRK05749.1-5"/>
    <property type="match status" value="1"/>
</dbReference>
<comment type="subcellular location">
    <subcellularLocation>
        <location evidence="7">Cell membrane</location>
    </subcellularLocation>
</comment>
<dbReference type="Pfam" id="PF04413">
    <property type="entry name" value="Glycos_transf_N"/>
    <property type="match status" value="1"/>
</dbReference>
<keyword evidence="9" id="KW-0328">Glycosyltransferase</keyword>
<dbReference type="PANTHER" id="PTHR42755:SF1">
    <property type="entry name" value="3-DEOXY-D-MANNO-OCTULOSONIC ACID TRANSFERASE, MITOCHONDRIAL-RELATED"/>
    <property type="match status" value="1"/>
</dbReference>
<sequence length="403" mass="46294">MRLFVAFYYVIMVALNIIALPLLFLLSFKQKYRQSLKKRFLLPSFPKTQNEIIWIHACSFGEIRAIKPLIEKINLNNNESIIITTTTQTGYNEANKIFQNAQVYYLPFESFIPLFTKNLKIKTLTLFEAELWLMPLVCAKQKQATTILLNARISTNSYDKYLKFSFLYKVLFSYVDLVLAQQNIDKQRLQSIGARNIEICGNIKASQKPQITKDYKKPKQELWIVASTHEKQGILEEEIILQEILKILEISDSSPRILFVPRHPERFSKVQLTLENILKAKNLELKIASKEGIQKTIQAQFGLIDCLGELNNLYAISSLVILGGSFVDKVGGHNPIEPSFFNNKLITGAYIFNQTALFSLLQNYVICDIKDLSVVLKYRNLLEDSKTINKIKLDKIAQKIQGQ</sequence>
<evidence type="ECO:0000259" key="8">
    <source>
        <dbReference type="Pfam" id="PF04413"/>
    </source>
</evidence>
<organism evidence="9 10">
    <name type="scientific">Helicobacter ibis</name>
    <dbReference type="NCBI Taxonomy" id="2962633"/>
    <lineage>
        <taxon>Bacteria</taxon>
        <taxon>Pseudomonadati</taxon>
        <taxon>Campylobacterota</taxon>
        <taxon>Epsilonproteobacteria</taxon>
        <taxon>Campylobacterales</taxon>
        <taxon>Helicobacteraceae</taxon>
        <taxon>Helicobacter</taxon>
    </lineage>
</organism>
<keyword evidence="7" id="KW-0472">Membrane</keyword>
<feature type="domain" description="3-deoxy-D-manno-octulosonic-acid transferase N-terminal" evidence="8">
    <location>
        <begin position="35"/>
        <end position="205"/>
    </location>
</feature>
<dbReference type="InterPro" id="IPR038107">
    <property type="entry name" value="Glycos_transf_N_sf"/>
</dbReference>
<comment type="caution">
    <text evidence="9">The sequence shown here is derived from an EMBL/GenBank/DDBJ whole genome shotgun (WGS) entry which is preliminary data.</text>
</comment>
<gene>
    <name evidence="9" type="primary">waaA</name>
    <name evidence="9" type="ORF">PF021_01905</name>
</gene>
<evidence type="ECO:0000256" key="5">
    <source>
        <dbReference type="ARBA" id="ARBA00031445"/>
    </source>
</evidence>
<dbReference type="GO" id="GO:0043842">
    <property type="term" value="F:Kdo transferase activity"/>
    <property type="evidence" value="ECO:0007669"/>
    <property type="project" value="UniProtKB-EC"/>
</dbReference>